<organism evidence="2 3">
    <name type="scientific">Paraglaciecola mesophila</name>
    <dbReference type="NCBI Taxonomy" id="197222"/>
    <lineage>
        <taxon>Bacteria</taxon>
        <taxon>Pseudomonadati</taxon>
        <taxon>Pseudomonadota</taxon>
        <taxon>Gammaproteobacteria</taxon>
        <taxon>Alteromonadales</taxon>
        <taxon>Alteromonadaceae</taxon>
        <taxon>Paraglaciecola</taxon>
    </lineage>
</organism>
<evidence type="ECO:0000256" key="1">
    <source>
        <dbReference type="SAM" id="SignalP"/>
    </source>
</evidence>
<dbReference type="Proteomes" id="UP000464524">
    <property type="component" value="Chromosome"/>
</dbReference>
<evidence type="ECO:0000313" key="2">
    <source>
        <dbReference type="EMBL" id="QHJ13274.1"/>
    </source>
</evidence>
<sequence length="278" mass="30775">MKSLRLPCIVLISCMSLTCLSVAQTPSPHVLEQTTGLKRFDASHRLSGENSRSTLDIKHIHVGDNVIASAIPLYDQGAKLHHIAGSSRSDKVRLSFYQPYQNSRLEQRIALHFNKFNGFITQIDSLYTVESAYVGIEDVLKGVLSSAIAKYGEPISLADARKQTNTPQGDVALSAYIQTLTPRDDVANDVLAFFNDLRVSRSAKFVGDEAGHALLHSGFNRCYLWQRDSYNQMLTLCFFPPNSANSANRGVELQLVDFAVQKKIAATQKIKDELSLSL</sequence>
<dbReference type="KEGG" id="pmes:FX988_03535"/>
<keyword evidence="1" id="KW-0732">Signal</keyword>
<dbReference type="EMBL" id="CP047656">
    <property type="protein sequence ID" value="QHJ13274.1"/>
    <property type="molecule type" value="Genomic_DNA"/>
</dbReference>
<dbReference type="AlphaFoldDB" id="A0A857JRT6"/>
<gene>
    <name evidence="2" type="ORF">FX988_03535</name>
</gene>
<accession>A0A857JRT6</accession>
<proteinExistence type="predicted"/>
<protein>
    <submittedName>
        <fullName evidence="2">Uncharacterized protein</fullName>
    </submittedName>
</protein>
<feature type="signal peptide" evidence="1">
    <location>
        <begin position="1"/>
        <end position="23"/>
    </location>
</feature>
<keyword evidence="3" id="KW-1185">Reference proteome</keyword>
<reference evidence="2 3" key="1">
    <citation type="submission" date="2019-12" db="EMBL/GenBank/DDBJ databases">
        <title>Genome sequencing and assembly of endphytes of Porphyra tenera.</title>
        <authorList>
            <person name="Park J.M."/>
            <person name="Shin R."/>
            <person name="Jo S.H."/>
        </authorList>
    </citation>
    <scope>NUCLEOTIDE SEQUENCE [LARGE SCALE GENOMIC DNA]</scope>
    <source>
        <strain evidence="2 3">GPM4</strain>
    </source>
</reference>
<dbReference type="RefSeq" id="WP_254700653.1">
    <property type="nucleotide sequence ID" value="NZ_CP047656.1"/>
</dbReference>
<name>A0A857JRT6_9ALTE</name>
<evidence type="ECO:0000313" key="3">
    <source>
        <dbReference type="Proteomes" id="UP000464524"/>
    </source>
</evidence>
<feature type="chain" id="PRO_5032691920" evidence="1">
    <location>
        <begin position="24"/>
        <end position="278"/>
    </location>
</feature>